<name>A0ACC1Y6S0_MELAZ</name>
<keyword evidence="2" id="KW-1185">Reference proteome</keyword>
<dbReference type="EMBL" id="CM051397">
    <property type="protein sequence ID" value="KAJ4719366.1"/>
    <property type="molecule type" value="Genomic_DNA"/>
</dbReference>
<proteinExistence type="predicted"/>
<organism evidence="1 2">
    <name type="scientific">Melia azedarach</name>
    <name type="common">Chinaberry tree</name>
    <dbReference type="NCBI Taxonomy" id="155640"/>
    <lineage>
        <taxon>Eukaryota</taxon>
        <taxon>Viridiplantae</taxon>
        <taxon>Streptophyta</taxon>
        <taxon>Embryophyta</taxon>
        <taxon>Tracheophyta</taxon>
        <taxon>Spermatophyta</taxon>
        <taxon>Magnoliopsida</taxon>
        <taxon>eudicotyledons</taxon>
        <taxon>Gunneridae</taxon>
        <taxon>Pentapetalae</taxon>
        <taxon>rosids</taxon>
        <taxon>malvids</taxon>
        <taxon>Sapindales</taxon>
        <taxon>Meliaceae</taxon>
        <taxon>Melia</taxon>
    </lineage>
</organism>
<comment type="caution">
    <text evidence="1">The sequence shown here is derived from an EMBL/GenBank/DDBJ whole genome shotgun (WGS) entry which is preliminary data.</text>
</comment>
<gene>
    <name evidence="1" type="ORF">OWV82_007355</name>
</gene>
<sequence>MLLPVLQVNATCYLNCCNLLGFSNFCSVLSDFVVVSFISKFSVTVMVSKRHFHGDDGFGLLGPQSKRRLTFKNVVLDVMKGMSHNEIVSRMESSIRKAVREEVERVFFTLFNPNARPSYNQAETSGGRYLQLLFINKVPSPIYTGSKIEAENGEPVKIVLVDPISQTRVTSGPYSSMKIEILVLDGDFGTDDQEDWTQREFSAKIVKEREGKRPLVTGDLNITLKDGVGIIGDVMFTDNSSWIRCRKFRLGARGLQRNCGGVQIKEARSEAFMVKDHRGELYKKHHPPSLNDEVWRLEKIAKEGKFRARLASQGIRTVKDFLQMHTIDPTSLCKIIGASNKAWETIVDHAKTCAVNDDKLYVFHGDGAGLLFNSIYNLVAVTFDGQNYVPPNDLNFHQKPLVEKLKKIAYGKTNEFVQIDARAIFGPSVPLPNVQAETLSSPTSILHNPEFPVAHQEMHHEFNQAASTSTSYNQEATSDSHQFLYSTAQNTHPPLPLQNSLNMGEFFPTSSAGNGGNTWSPNSSNLAAEMSQLQVPTWSPIWAQNNNGFCLSSSSDSPELGVLTHPNFGVHISTRTGKPRAAWCKIRAAVLWVSVRRDLAARRMAARSFYVNMNYFGSRI</sequence>
<protein>
    <submittedName>
        <fullName evidence="1">Calmodulin binding protein-like</fullName>
    </submittedName>
</protein>
<reference evidence="1 2" key="1">
    <citation type="journal article" date="2023" name="Science">
        <title>Complex scaffold remodeling in plant triterpene biosynthesis.</title>
        <authorList>
            <person name="De La Pena R."/>
            <person name="Hodgson H."/>
            <person name="Liu J.C."/>
            <person name="Stephenson M.J."/>
            <person name="Martin A.C."/>
            <person name="Owen C."/>
            <person name="Harkess A."/>
            <person name="Leebens-Mack J."/>
            <person name="Jimenez L.E."/>
            <person name="Osbourn A."/>
            <person name="Sattely E.S."/>
        </authorList>
    </citation>
    <scope>NUCLEOTIDE SEQUENCE [LARGE SCALE GENOMIC DNA]</scope>
    <source>
        <strain evidence="2">cv. JPN11</strain>
        <tissue evidence="1">Leaf</tissue>
    </source>
</reference>
<evidence type="ECO:0000313" key="2">
    <source>
        <dbReference type="Proteomes" id="UP001164539"/>
    </source>
</evidence>
<accession>A0ACC1Y6S0</accession>
<dbReference type="Proteomes" id="UP001164539">
    <property type="component" value="Chromosome 4"/>
</dbReference>
<evidence type="ECO:0000313" key="1">
    <source>
        <dbReference type="EMBL" id="KAJ4719366.1"/>
    </source>
</evidence>